<proteinExistence type="predicted"/>
<gene>
    <name evidence="1" type="ORF">SAMN04487961_0980</name>
</gene>
<dbReference type="EMBL" id="FOUR01000002">
    <property type="protein sequence ID" value="SFM71247.1"/>
    <property type="molecule type" value="Genomic_DNA"/>
</dbReference>
<evidence type="ECO:0000313" key="2">
    <source>
        <dbReference type="Proteomes" id="UP000199339"/>
    </source>
</evidence>
<keyword evidence="2" id="KW-1185">Reference proteome</keyword>
<sequence length="134" mass="13475">MKIKTLDRTEFAQIILDAMAAGTTSSPTIELYTGTIPSSMGGAIGDTLLATLTLTNTVGTVSNGVLTLDAITEDASADAAGIIGWARALDRDGVEAAYFTVADNGTGDINFASVDISAGQPVGISSFTITVGGA</sequence>
<organism evidence="1 2">
    <name type="scientific">Marinobacter pelagius</name>
    <dbReference type="NCBI Taxonomy" id="379482"/>
    <lineage>
        <taxon>Bacteria</taxon>
        <taxon>Pseudomonadati</taxon>
        <taxon>Pseudomonadota</taxon>
        <taxon>Gammaproteobacteria</taxon>
        <taxon>Pseudomonadales</taxon>
        <taxon>Marinobacteraceae</taxon>
        <taxon>Marinobacter</taxon>
    </lineage>
</organism>
<accession>A0A1I4T3P2</accession>
<dbReference type="AlphaFoldDB" id="A0A1I4T3P2"/>
<dbReference type="RefSeq" id="WP_091999598.1">
    <property type="nucleotide sequence ID" value="NZ_FOUR01000002.1"/>
</dbReference>
<reference evidence="2" key="1">
    <citation type="submission" date="2016-10" db="EMBL/GenBank/DDBJ databases">
        <authorList>
            <person name="Varghese N."/>
            <person name="Submissions S."/>
        </authorList>
    </citation>
    <scope>NUCLEOTIDE SEQUENCE [LARGE SCALE GENOMIC DNA]</scope>
    <source>
        <strain evidence="2">CGMCC 1.6775</strain>
    </source>
</reference>
<name>A0A1I4T3P2_9GAMM</name>
<dbReference type="Proteomes" id="UP000199339">
    <property type="component" value="Unassembled WGS sequence"/>
</dbReference>
<evidence type="ECO:0000313" key="1">
    <source>
        <dbReference type="EMBL" id="SFM71247.1"/>
    </source>
</evidence>
<protein>
    <submittedName>
        <fullName evidence="1">Uncharacterized protein</fullName>
    </submittedName>
</protein>
<dbReference type="OrthoDB" id="10012140at2"/>